<keyword evidence="8 9" id="KW-0012">Acyltransferase</keyword>
<feature type="domain" description="CN hydrolase" evidence="10">
    <location>
        <begin position="241"/>
        <end position="488"/>
    </location>
</feature>
<dbReference type="STRING" id="1747903.ASR47_1003195"/>
<dbReference type="PANTHER" id="PTHR38686">
    <property type="entry name" value="APOLIPOPROTEIN N-ACYLTRANSFERASE"/>
    <property type="match status" value="1"/>
</dbReference>
<dbReference type="InterPro" id="IPR045378">
    <property type="entry name" value="LNT_N"/>
</dbReference>
<comment type="function">
    <text evidence="9">Catalyzes the phospholipid dependent N-acylation of the N-terminal cysteine of apolipoprotein, the last step in lipoprotein maturation.</text>
</comment>
<dbReference type="Pfam" id="PF20154">
    <property type="entry name" value="LNT_N"/>
    <property type="match status" value="1"/>
</dbReference>
<comment type="pathway">
    <text evidence="9">Protein modification; lipoprotein biosynthesis (N-acyl transfer).</text>
</comment>
<dbReference type="PATRIC" id="fig|1747903.4.peg.1057"/>
<dbReference type="EC" id="2.3.1.269" evidence="9"/>
<keyword evidence="4 9" id="KW-0808">Transferase</keyword>
<dbReference type="UniPathway" id="UPA00666"/>
<evidence type="ECO:0000256" key="9">
    <source>
        <dbReference type="HAMAP-Rule" id="MF_01148"/>
    </source>
</evidence>
<dbReference type="Gene3D" id="3.60.110.10">
    <property type="entry name" value="Carbon-nitrogen hydrolase"/>
    <property type="match status" value="1"/>
</dbReference>
<keyword evidence="11" id="KW-0449">Lipoprotein</keyword>
<dbReference type="GO" id="GO:0016410">
    <property type="term" value="F:N-acyltransferase activity"/>
    <property type="evidence" value="ECO:0007669"/>
    <property type="project" value="UniProtKB-UniRule"/>
</dbReference>
<dbReference type="GO" id="GO:0005886">
    <property type="term" value="C:plasma membrane"/>
    <property type="evidence" value="ECO:0007669"/>
    <property type="project" value="UniProtKB-SubCell"/>
</dbReference>
<evidence type="ECO:0000256" key="2">
    <source>
        <dbReference type="ARBA" id="ARBA00010065"/>
    </source>
</evidence>
<feature type="transmembrane region" description="Helical" evidence="9">
    <location>
        <begin position="94"/>
        <end position="116"/>
    </location>
</feature>
<keyword evidence="5 9" id="KW-0812">Transmembrane</keyword>
<dbReference type="InterPro" id="IPR004563">
    <property type="entry name" value="Apolipo_AcylTrfase"/>
</dbReference>
<keyword evidence="7 9" id="KW-0472">Membrane</keyword>
<comment type="caution">
    <text evidence="11">The sequence shown here is derived from an EMBL/GenBank/DDBJ whole genome shotgun (WGS) entry which is preliminary data.</text>
</comment>
<dbReference type="PROSITE" id="PS50263">
    <property type="entry name" value="CN_HYDROLASE"/>
    <property type="match status" value="1"/>
</dbReference>
<dbReference type="InterPro" id="IPR003010">
    <property type="entry name" value="C-N_Hydrolase"/>
</dbReference>
<protein>
    <recommendedName>
        <fullName evidence="9">Apolipoprotein N-acyltransferase</fullName>
        <shortName evidence="9">ALP N-acyltransferase</shortName>
        <ecNumber evidence="9">2.3.1.269</ecNumber>
    </recommendedName>
</protein>
<comment type="similarity">
    <text evidence="2 9">Belongs to the CN hydrolase family. Apolipoprotein N-acyltransferase subfamily.</text>
</comment>
<keyword evidence="6 9" id="KW-1133">Transmembrane helix</keyword>
<evidence type="ECO:0000256" key="7">
    <source>
        <dbReference type="ARBA" id="ARBA00023136"/>
    </source>
</evidence>
<evidence type="ECO:0000256" key="6">
    <source>
        <dbReference type="ARBA" id="ARBA00022989"/>
    </source>
</evidence>
<feature type="transmembrane region" description="Helical" evidence="9">
    <location>
        <begin position="495"/>
        <end position="517"/>
    </location>
</feature>
<dbReference type="CDD" id="cd07571">
    <property type="entry name" value="ALP_N-acyl_transferase"/>
    <property type="match status" value="1"/>
</dbReference>
<evidence type="ECO:0000256" key="8">
    <source>
        <dbReference type="ARBA" id="ARBA00023315"/>
    </source>
</evidence>
<feature type="transmembrane region" description="Helical" evidence="9">
    <location>
        <begin position="20"/>
        <end position="36"/>
    </location>
</feature>
<comment type="subcellular location">
    <subcellularLocation>
        <location evidence="1 9">Cell membrane</location>
        <topology evidence="1 9">Multi-pass membrane protein</topology>
    </subcellularLocation>
</comment>
<feature type="transmembrane region" description="Helical" evidence="9">
    <location>
        <begin position="128"/>
        <end position="147"/>
    </location>
</feature>
<dbReference type="PANTHER" id="PTHR38686:SF1">
    <property type="entry name" value="APOLIPOPROTEIN N-ACYLTRANSFERASE"/>
    <property type="match status" value="1"/>
</dbReference>
<dbReference type="HAMAP" id="MF_01148">
    <property type="entry name" value="Lnt"/>
    <property type="match status" value="1"/>
</dbReference>
<dbReference type="RefSeq" id="WP_065309766.1">
    <property type="nucleotide sequence ID" value="NZ_LOCQ01000060.1"/>
</dbReference>
<sequence>MRFRRVDPNAPPKPPRSTLSRMLIAAVAGAVAVLAFAPFGYWPLQIISLAVLFYQVLRAADIKSSARIGWAYSFGWCGAGTHWLYISMHRYGDMAAPIAAIAVALLALLMGIYVALAMGAAAWLRKRWVLSLPAMTLLVLPAMWSLFEWTRGWLFTGFPWLATGYAHNTSPLGGFAPIIGSYGLGWLAALSAGALLLLTHPLPRTRWAALGGVLALYGAGIGLRHVDWTHAVGRPITVRLLQGNVPQQQKFDPAFVLGALRMYQQAITSAPADLIATPETAVTVLPQQLPEGYLEGLGAFAQQSGSTLLVGMPVLDEERRFYNAAVGITPNATPGPYYQYRKHHLVPFGEFVPPGLHWFVAMMAIPLGDMGRGARVQPPLQVRDQLVLPNICYEDLFGEEIAGQLANAHHHGKQSASVLLNISNLAWFGDSIAIPQHLQISQMRSLETGRPMLRATNTGATAVIDGKGLVVNLLPPARQGALAATVQGMGGMTPYILYGNKLMLGLNALALLAAFLLGRRARKAQATAN</sequence>
<evidence type="ECO:0000256" key="5">
    <source>
        <dbReference type="ARBA" id="ARBA00022692"/>
    </source>
</evidence>
<keyword evidence="3 9" id="KW-1003">Cell membrane</keyword>
<proteinExistence type="inferred from homology"/>
<name>A0A1A7BYI1_9BURK</name>
<evidence type="ECO:0000313" key="12">
    <source>
        <dbReference type="Proteomes" id="UP000092713"/>
    </source>
</evidence>
<evidence type="ECO:0000313" key="11">
    <source>
        <dbReference type="EMBL" id="OBV37535.1"/>
    </source>
</evidence>
<evidence type="ECO:0000256" key="4">
    <source>
        <dbReference type="ARBA" id="ARBA00022679"/>
    </source>
</evidence>
<evidence type="ECO:0000256" key="3">
    <source>
        <dbReference type="ARBA" id="ARBA00022475"/>
    </source>
</evidence>
<dbReference type="SUPFAM" id="SSF56317">
    <property type="entry name" value="Carbon-nitrogen hydrolase"/>
    <property type="match status" value="1"/>
</dbReference>
<gene>
    <name evidence="9" type="primary">lnt</name>
    <name evidence="11" type="ORF">ASR47_1003195</name>
</gene>
<dbReference type="GO" id="GO:0042158">
    <property type="term" value="P:lipoprotein biosynthetic process"/>
    <property type="evidence" value="ECO:0007669"/>
    <property type="project" value="UniProtKB-UniRule"/>
</dbReference>
<evidence type="ECO:0000256" key="1">
    <source>
        <dbReference type="ARBA" id="ARBA00004651"/>
    </source>
</evidence>
<evidence type="ECO:0000259" key="10">
    <source>
        <dbReference type="PROSITE" id="PS50263"/>
    </source>
</evidence>
<organism evidence="11 12">
    <name type="scientific">Janthinobacterium psychrotolerans</name>
    <dbReference type="NCBI Taxonomy" id="1747903"/>
    <lineage>
        <taxon>Bacteria</taxon>
        <taxon>Pseudomonadati</taxon>
        <taxon>Pseudomonadota</taxon>
        <taxon>Betaproteobacteria</taxon>
        <taxon>Burkholderiales</taxon>
        <taxon>Oxalobacteraceae</taxon>
        <taxon>Janthinobacterium</taxon>
    </lineage>
</organism>
<dbReference type="Pfam" id="PF00795">
    <property type="entry name" value="CN_hydrolase"/>
    <property type="match status" value="1"/>
</dbReference>
<feature type="transmembrane region" description="Helical" evidence="9">
    <location>
        <begin position="207"/>
        <end position="226"/>
    </location>
</feature>
<dbReference type="InterPro" id="IPR036526">
    <property type="entry name" value="C-N_Hydrolase_sf"/>
</dbReference>
<reference evidence="11 12" key="1">
    <citation type="submission" date="2016-04" db="EMBL/GenBank/DDBJ databases">
        <title>Draft genome sequence of Janthinobacterium psychrotolerans sp. nov., isolated from freshwater sediments in Denmark.</title>
        <authorList>
            <person name="Gong X."/>
            <person name="Skrivergaard S."/>
            <person name="Korsgaard B.S."/>
            <person name="Schreiber L."/>
            <person name="Marshall I.P."/>
            <person name="Finster K."/>
            <person name="Schramm A."/>
        </authorList>
    </citation>
    <scope>NUCLEOTIDE SEQUENCE [LARGE SCALE GENOMIC DNA]</scope>
    <source>
        <strain evidence="11 12">S3-2</strain>
    </source>
</reference>
<accession>A0A1A7BYI1</accession>
<dbReference type="Proteomes" id="UP000092713">
    <property type="component" value="Unassembled WGS sequence"/>
</dbReference>
<dbReference type="AlphaFoldDB" id="A0A1A7BYI1"/>
<feature type="transmembrane region" description="Helical" evidence="9">
    <location>
        <begin position="175"/>
        <end position="198"/>
    </location>
</feature>
<keyword evidence="12" id="KW-1185">Reference proteome</keyword>
<dbReference type="EMBL" id="LOCQ01000060">
    <property type="protein sequence ID" value="OBV37535.1"/>
    <property type="molecule type" value="Genomic_DNA"/>
</dbReference>
<dbReference type="NCBIfam" id="TIGR00546">
    <property type="entry name" value="lnt"/>
    <property type="match status" value="1"/>
</dbReference>
<comment type="catalytic activity">
    <reaction evidence="9">
        <text>N-terminal S-1,2-diacyl-sn-glyceryl-L-cysteinyl-[lipoprotein] + a glycerophospholipid = N-acyl-S-1,2-diacyl-sn-glyceryl-L-cysteinyl-[lipoprotein] + a 2-acyl-sn-glycero-3-phospholipid + H(+)</text>
        <dbReference type="Rhea" id="RHEA:48228"/>
        <dbReference type="Rhea" id="RHEA-COMP:14681"/>
        <dbReference type="Rhea" id="RHEA-COMP:14684"/>
        <dbReference type="ChEBI" id="CHEBI:15378"/>
        <dbReference type="ChEBI" id="CHEBI:136912"/>
        <dbReference type="ChEBI" id="CHEBI:140656"/>
        <dbReference type="ChEBI" id="CHEBI:140657"/>
        <dbReference type="ChEBI" id="CHEBI:140660"/>
        <dbReference type="EC" id="2.3.1.269"/>
    </reaction>
</comment>